<organism evidence="2 3">
    <name type="scientific">Hoeflea poritis</name>
    <dbReference type="NCBI Taxonomy" id="2993659"/>
    <lineage>
        <taxon>Bacteria</taxon>
        <taxon>Pseudomonadati</taxon>
        <taxon>Pseudomonadota</taxon>
        <taxon>Alphaproteobacteria</taxon>
        <taxon>Hyphomicrobiales</taxon>
        <taxon>Rhizobiaceae</taxon>
        <taxon>Hoeflea</taxon>
    </lineage>
</organism>
<feature type="transmembrane region" description="Helical" evidence="1">
    <location>
        <begin position="56"/>
        <end position="75"/>
    </location>
</feature>
<feature type="transmembrane region" description="Helical" evidence="1">
    <location>
        <begin position="155"/>
        <end position="175"/>
    </location>
</feature>
<proteinExistence type="predicted"/>
<evidence type="ECO:0000313" key="3">
    <source>
        <dbReference type="Proteomes" id="UP001148313"/>
    </source>
</evidence>
<reference evidence="2" key="1">
    <citation type="submission" date="2022-11" db="EMBL/GenBank/DDBJ databases">
        <title>Hoeflea poritis sp. nov., isolated from scleractinian coral Porites lutea.</title>
        <authorList>
            <person name="Zhang G."/>
            <person name="Wei Q."/>
            <person name="Cai L."/>
        </authorList>
    </citation>
    <scope>NUCLEOTIDE SEQUENCE</scope>
    <source>
        <strain evidence="2">E7-10</strain>
    </source>
</reference>
<evidence type="ECO:0000256" key="1">
    <source>
        <dbReference type="SAM" id="Phobius"/>
    </source>
</evidence>
<keyword evidence="1" id="KW-1133">Transmembrane helix</keyword>
<dbReference type="Proteomes" id="UP001148313">
    <property type="component" value="Unassembled WGS sequence"/>
</dbReference>
<dbReference type="EMBL" id="JAPJZH010000042">
    <property type="protein sequence ID" value="MDA4848893.1"/>
    <property type="molecule type" value="Genomic_DNA"/>
</dbReference>
<accession>A0ABT4VW31</accession>
<comment type="caution">
    <text evidence="2">The sequence shown here is derived from an EMBL/GenBank/DDBJ whole genome shotgun (WGS) entry which is preliminary data.</text>
</comment>
<evidence type="ECO:0000313" key="2">
    <source>
        <dbReference type="EMBL" id="MDA4848893.1"/>
    </source>
</evidence>
<name>A0ABT4VW31_9HYPH</name>
<feature type="transmembrane region" description="Helical" evidence="1">
    <location>
        <begin position="31"/>
        <end position="50"/>
    </location>
</feature>
<keyword evidence="3" id="KW-1185">Reference proteome</keyword>
<gene>
    <name evidence="2" type="ORF">OOZ53_26345</name>
</gene>
<keyword evidence="1" id="KW-0472">Membrane</keyword>
<sequence length="182" mass="20093">MNHLNEDQKISLLTSYLSILPPRWSAQQNYIAMYFTIVLAVFGFAASQVTSLMSEGLQGLLSAPLLIAALISWFARRSITKQEKHIRELIVVTAKLEHNLGLFDSFKSAHPNQPWDGDEFALPTSWVSSRLSSGDKSNEFINQEIGGTSRIASNIFLVFMVLGIALATVAIFVQANVLPITP</sequence>
<evidence type="ECO:0008006" key="4">
    <source>
        <dbReference type="Google" id="ProtNLM"/>
    </source>
</evidence>
<dbReference type="RefSeq" id="WP_271092776.1">
    <property type="nucleotide sequence ID" value="NZ_JAPJZH010000042.1"/>
</dbReference>
<protein>
    <recommendedName>
        <fullName evidence="4">SMODS and SLOG-associating 2TM effector domain-containing protein</fullName>
    </recommendedName>
</protein>
<keyword evidence="1" id="KW-0812">Transmembrane</keyword>